<dbReference type="PRINTS" id="PR00453">
    <property type="entry name" value="VWFADOMAIN"/>
</dbReference>
<dbReference type="SUPFAM" id="SSF53300">
    <property type="entry name" value="vWA-like"/>
    <property type="match status" value="1"/>
</dbReference>
<dbReference type="Pfam" id="PF07584">
    <property type="entry name" value="BatA"/>
    <property type="match status" value="1"/>
</dbReference>
<evidence type="ECO:0000313" key="7">
    <source>
        <dbReference type="EMBL" id="TMQ58380.1"/>
    </source>
</evidence>
<keyword evidence="4 5" id="KW-0472">Membrane</keyword>
<dbReference type="InterPro" id="IPR050768">
    <property type="entry name" value="UPF0353/GerABKA_families"/>
</dbReference>
<dbReference type="Pfam" id="PF00092">
    <property type="entry name" value="VWA"/>
    <property type="match status" value="1"/>
</dbReference>
<comment type="caution">
    <text evidence="7">The sequence shown here is derived from an EMBL/GenBank/DDBJ whole genome shotgun (WGS) entry which is preliminary data.</text>
</comment>
<evidence type="ECO:0000256" key="3">
    <source>
        <dbReference type="ARBA" id="ARBA00022989"/>
    </source>
</evidence>
<proteinExistence type="predicted"/>
<gene>
    <name evidence="7" type="ORF">E6K72_02650</name>
</gene>
<dbReference type="InterPro" id="IPR024163">
    <property type="entry name" value="Aerotolerance_reg_N"/>
</dbReference>
<evidence type="ECO:0000259" key="6">
    <source>
        <dbReference type="PROSITE" id="PS50234"/>
    </source>
</evidence>
<dbReference type="Proteomes" id="UP000317716">
    <property type="component" value="Unassembled WGS sequence"/>
</dbReference>
<feature type="domain" description="VWFA" evidence="6">
    <location>
        <begin position="94"/>
        <end position="293"/>
    </location>
</feature>
<keyword evidence="3 5" id="KW-1133">Transmembrane helix</keyword>
<sequence length="340" mass="37116">MMDWAGFRFQDPVWLWAALLAPLVLAATWLRERHGRAIVFPGATRLRGAPKGWRVRLRHAPVVTAALGLVAASVALARPQQGSLKEQVTTRGVDIVVALDVSGSMAAEDFQPLNRISVAKEVVAEFVKHRPDDRIGLVVFAAKSLTKSPPTTDAAVLLRQLDDVHLDMLPDGTAIGSGLATALTRLRHSKARSRVIVLVTDGANNSGEIDPVTATDLAKAMEVRVYTIGVGRGGQVPMPMRVQDPFTGQVTRRTVMTEVEIDEDLLKKIADRTGGEFFRATDSASLRNIFDRIDHLEKSEIKLAAFRRYRELYFPVLLTSAAIFSLSGALWVVGLRVAPA</sequence>
<evidence type="ECO:0000256" key="1">
    <source>
        <dbReference type="ARBA" id="ARBA00022475"/>
    </source>
</evidence>
<dbReference type="InterPro" id="IPR033881">
    <property type="entry name" value="vWA_BatA_type"/>
</dbReference>
<evidence type="ECO:0000256" key="2">
    <source>
        <dbReference type="ARBA" id="ARBA00022692"/>
    </source>
</evidence>
<keyword evidence="1" id="KW-1003">Cell membrane</keyword>
<dbReference type="SMART" id="SM00327">
    <property type="entry name" value="VWA"/>
    <property type="match status" value="1"/>
</dbReference>
<dbReference type="PANTHER" id="PTHR22550">
    <property type="entry name" value="SPORE GERMINATION PROTEIN"/>
    <property type="match status" value="1"/>
</dbReference>
<evidence type="ECO:0000256" key="4">
    <source>
        <dbReference type="ARBA" id="ARBA00023136"/>
    </source>
</evidence>
<dbReference type="CDD" id="cd01467">
    <property type="entry name" value="vWA_BatA_type"/>
    <property type="match status" value="1"/>
</dbReference>
<reference evidence="7 8" key="1">
    <citation type="journal article" date="2019" name="Nat. Microbiol.">
        <title>Mediterranean grassland soil C-N compound turnover is dependent on rainfall and depth, and is mediated by genomically divergent microorganisms.</title>
        <authorList>
            <person name="Diamond S."/>
            <person name="Andeer P.F."/>
            <person name="Li Z."/>
            <person name="Crits-Christoph A."/>
            <person name="Burstein D."/>
            <person name="Anantharaman K."/>
            <person name="Lane K.R."/>
            <person name="Thomas B.C."/>
            <person name="Pan C."/>
            <person name="Northen T.R."/>
            <person name="Banfield J.F."/>
        </authorList>
    </citation>
    <scope>NUCLEOTIDE SEQUENCE [LARGE SCALE GENOMIC DNA]</scope>
    <source>
        <strain evidence="7">WS_2</strain>
    </source>
</reference>
<protein>
    <submittedName>
        <fullName evidence="7">VWA domain-containing protein</fullName>
    </submittedName>
</protein>
<dbReference type="Gene3D" id="3.40.50.410">
    <property type="entry name" value="von Willebrand factor, type A domain"/>
    <property type="match status" value="1"/>
</dbReference>
<dbReference type="InterPro" id="IPR036465">
    <property type="entry name" value="vWFA_dom_sf"/>
</dbReference>
<evidence type="ECO:0000256" key="5">
    <source>
        <dbReference type="SAM" id="Phobius"/>
    </source>
</evidence>
<organism evidence="7 8">
    <name type="scientific">Eiseniibacteriota bacterium</name>
    <dbReference type="NCBI Taxonomy" id="2212470"/>
    <lineage>
        <taxon>Bacteria</taxon>
        <taxon>Candidatus Eiseniibacteriota</taxon>
    </lineage>
</organism>
<dbReference type="EMBL" id="VBOS01000080">
    <property type="protein sequence ID" value="TMQ58380.1"/>
    <property type="molecule type" value="Genomic_DNA"/>
</dbReference>
<accession>A0A538T427</accession>
<keyword evidence="2 5" id="KW-0812">Transmembrane</keyword>
<feature type="transmembrane region" description="Helical" evidence="5">
    <location>
        <begin position="312"/>
        <end position="333"/>
    </location>
</feature>
<dbReference type="PROSITE" id="PS50234">
    <property type="entry name" value="VWFA"/>
    <property type="match status" value="1"/>
</dbReference>
<dbReference type="PANTHER" id="PTHR22550:SF5">
    <property type="entry name" value="LEUCINE ZIPPER PROTEIN 4"/>
    <property type="match status" value="1"/>
</dbReference>
<name>A0A538T427_UNCEI</name>
<dbReference type="AlphaFoldDB" id="A0A538T427"/>
<dbReference type="InterPro" id="IPR002035">
    <property type="entry name" value="VWF_A"/>
</dbReference>
<evidence type="ECO:0000313" key="8">
    <source>
        <dbReference type="Proteomes" id="UP000317716"/>
    </source>
</evidence>